<dbReference type="AlphaFoldDB" id="A0A1M6D8W5"/>
<dbReference type="Pfam" id="PF09388">
    <property type="entry name" value="SpoOE-like"/>
    <property type="match status" value="1"/>
</dbReference>
<sequence length="54" mass="6306">MKKIEAVRGLLNKAIEAGCEKDVILTISRHLDDLILETMKLQYEQYMTKEQVRV</sequence>
<dbReference type="GO" id="GO:0046983">
    <property type="term" value="F:protein dimerization activity"/>
    <property type="evidence" value="ECO:0007669"/>
    <property type="project" value="InterPro"/>
</dbReference>
<dbReference type="Proteomes" id="UP000324781">
    <property type="component" value="Unassembled WGS sequence"/>
</dbReference>
<accession>A0A1M6D8W5</accession>
<gene>
    <name evidence="1" type="ORF">SAMN05444373_10071</name>
</gene>
<evidence type="ECO:0000313" key="2">
    <source>
        <dbReference type="Proteomes" id="UP000324781"/>
    </source>
</evidence>
<dbReference type="InterPro" id="IPR036638">
    <property type="entry name" value="HLH_DNA-bd_sf"/>
</dbReference>
<dbReference type="Gene3D" id="4.10.280.10">
    <property type="entry name" value="Helix-loop-helix DNA-binding domain"/>
    <property type="match status" value="1"/>
</dbReference>
<dbReference type="EMBL" id="FQZP01000007">
    <property type="protein sequence ID" value="SHI69665.1"/>
    <property type="molecule type" value="Genomic_DNA"/>
</dbReference>
<proteinExistence type="predicted"/>
<dbReference type="InterPro" id="IPR037208">
    <property type="entry name" value="Spo0E-like_sf"/>
</dbReference>
<dbReference type="InterPro" id="IPR018540">
    <property type="entry name" value="Spo0E-like"/>
</dbReference>
<reference evidence="1 2" key="1">
    <citation type="submission" date="2016-11" db="EMBL/GenBank/DDBJ databases">
        <authorList>
            <person name="Varghese N."/>
            <person name="Submissions S."/>
        </authorList>
    </citation>
    <scope>NUCLEOTIDE SEQUENCE [LARGE SCALE GENOMIC DNA]</scope>
    <source>
        <strain evidence="1 2">DSM 19027</strain>
    </source>
</reference>
<evidence type="ECO:0000313" key="1">
    <source>
        <dbReference type="EMBL" id="SHI69665.1"/>
    </source>
</evidence>
<protein>
    <submittedName>
        <fullName evidence="1">Spo0E like sporulation regulatory protein</fullName>
    </submittedName>
</protein>
<dbReference type="RefSeq" id="WP_149677963.1">
    <property type="nucleotide sequence ID" value="NZ_DAONMB010000081.1"/>
</dbReference>
<dbReference type="GO" id="GO:0043937">
    <property type="term" value="P:regulation of sporulation"/>
    <property type="evidence" value="ECO:0007669"/>
    <property type="project" value="InterPro"/>
</dbReference>
<keyword evidence="2" id="KW-1185">Reference proteome</keyword>
<dbReference type="SUPFAM" id="SSF140500">
    <property type="entry name" value="BAS1536-like"/>
    <property type="match status" value="1"/>
</dbReference>
<name>A0A1M6D8W5_9FIRM</name>
<organism evidence="1 2">
    <name type="scientific">Thermoclostridium caenicola</name>
    <dbReference type="NCBI Taxonomy" id="659425"/>
    <lineage>
        <taxon>Bacteria</taxon>
        <taxon>Bacillati</taxon>
        <taxon>Bacillota</taxon>
        <taxon>Clostridia</taxon>
        <taxon>Eubacteriales</taxon>
        <taxon>Oscillospiraceae</taxon>
        <taxon>Thermoclostridium</taxon>
    </lineage>
</organism>